<evidence type="ECO:0000313" key="4">
    <source>
        <dbReference type="EMBL" id="UNO50472.1"/>
    </source>
</evidence>
<organism evidence="4 5">
    <name type="scientific">Alicyclobacillus acidoterrestris (strain ATCC 49025 / DSM 3922 / CIP 106132 / NCIMB 13137 / GD3B)</name>
    <dbReference type="NCBI Taxonomy" id="1356854"/>
    <lineage>
        <taxon>Bacteria</taxon>
        <taxon>Bacillati</taxon>
        <taxon>Bacillota</taxon>
        <taxon>Bacilli</taxon>
        <taxon>Bacillales</taxon>
        <taxon>Alicyclobacillaceae</taxon>
        <taxon>Alicyclobacillus</taxon>
    </lineage>
</organism>
<feature type="transmembrane region" description="Helical" evidence="3">
    <location>
        <begin position="434"/>
        <end position="455"/>
    </location>
</feature>
<evidence type="ECO:0000256" key="1">
    <source>
        <dbReference type="ARBA" id="ARBA00004651"/>
    </source>
</evidence>
<comment type="subcellular location">
    <subcellularLocation>
        <location evidence="1">Cell membrane</location>
        <topology evidence="1">Multi-pass membrane protein</topology>
    </subcellularLocation>
</comment>
<feature type="transmembrane region" description="Helical" evidence="3">
    <location>
        <begin position="461"/>
        <end position="479"/>
    </location>
</feature>
<accession>T0BIY2</accession>
<evidence type="ECO:0000256" key="3">
    <source>
        <dbReference type="SAM" id="Phobius"/>
    </source>
</evidence>
<name>T0BIY2_ALIAG</name>
<evidence type="ECO:0000313" key="5">
    <source>
        <dbReference type="Proteomes" id="UP000829401"/>
    </source>
</evidence>
<feature type="transmembrane region" description="Helical" evidence="3">
    <location>
        <begin position="272"/>
        <end position="289"/>
    </location>
</feature>
<dbReference type="OrthoDB" id="9810492at2"/>
<dbReference type="Proteomes" id="UP000829401">
    <property type="component" value="Chromosome"/>
</dbReference>
<feature type="region of interest" description="Disordered" evidence="2">
    <location>
        <begin position="208"/>
        <end position="232"/>
    </location>
</feature>
<dbReference type="InterPro" id="IPR036259">
    <property type="entry name" value="MFS_trans_sf"/>
</dbReference>
<dbReference type="AlphaFoldDB" id="T0BIY2"/>
<feature type="transmembrane region" description="Helical" evidence="3">
    <location>
        <begin position="48"/>
        <end position="69"/>
    </location>
</feature>
<gene>
    <name evidence="4" type="ORF">K1I37_08415</name>
</gene>
<dbReference type="STRING" id="1356854.N007_17830"/>
<dbReference type="KEGG" id="aaco:K1I37_08415"/>
<dbReference type="SUPFAM" id="SSF103473">
    <property type="entry name" value="MFS general substrate transporter"/>
    <property type="match status" value="1"/>
</dbReference>
<accession>A0A9E6ZGY0</accession>
<evidence type="ECO:0000256" key="2">
    <source>
        <dbReference type="SAM" id="MobiDB-lite"/>
    </source>
</evidence>
<dbReference type="GO" id="GO:0022857">
    <property type="term" value="F:transmembrane transporter activity"/>
    <property type="evidence" value="ECO:0007669"/>
    <property type="project" value="InterPro"/>
</dbReference>
<feature type="transmembrane region" description="Helical" evidence="3">
    <location>
        <begin position="81"/>
        <end position="110"/>
    </location>
</feature>
<dbReference type="InterPro" id="IPR011701">
    <property type="entry name" value="MFS"/>
</dbReference>
<dbReference type="eggNOG" id="COG2814">
    <property type="taxonomic scope" value="Bacteria"/>
</dbReference>
<feature type="transmembrane region" description="Helical" evidence="3">
    <location>
        <begin position="181"/>
        <end position="201"/>
    </location>
</feature>
<dbReference type="RefSeq" id="WP_021298702.1">
    <property type="nucleotide sequence ID" value="NZ_AURB01000205.1"/>
</dbReference>
<feature type="transmembrane region" description="Helical" evidence="3">
    <location>
        <begin position="395"/>
        <end position="413"/>
    </location>
</feature>
<dbReference type="GO" id="GO:0005886">
    <property type="term" value="C:plasma membrane"/>
    <property type="evidence" value="ECO:0007669"/>
    <property type="project" value="UniProtKB-SubCell"/>
</dbReference>
<feature type="compositionally biased region" description="Basic and acidic residues" evidence="2">
    <location>
        <begin position="214"/>
        <end position="232"/>
    </location>
</feature>
<feature type="transmembrane region" description="Helical" evidence="3">
    <location>
        <begin position="371"/>
        <end position="389"/>
    </location>
</feature>
<keyword evidence="3" id="KW-0812">Transmembrane</keyword>
<feature type="transmembrane region" description="Helical" evidence="3">
    <location>
        <begin position="146"/>
        <end position="169"/>
    </location>
</feature>
<reference evidence="5" key="1">
    <citation type="journal article" date="2022" name="G3 (Bethesda)">
        <title>Unveiling the complete genome sequence of Alicyclobacillus acidoterrestris DSM 3922T, a taint-producing strain.</title>
        <authorList>
            <person name="Leonardo I.C."/>
            <person name="Barreto Crespo M.T."/>
            <person name="Gaspar F.B."/>
        </authorList>
    </citation>
    <scope>NUCLEOTIDE SEQUENCE [LARGE SCALE GENOMIC DNA]</scope>
    <source>
        <strain evidence="5">DSM 3922</strain>
    </source>
</reference>
<feature type="transmembrane region" description="Helical" evidence="3">
    <location>
        <begin position="310"/>
        <end position="334"/>
    </location>
</feature>
<keyword evidence="3" id="KW-1133">Transmembrane helix</keyword>
<dbReference type="PANTHER" id="PTHR23520:SF5">
    <property type="entry name" value="TRANSPORTER, PUTATIVE (AFU_ORTHOLOGUE AFUA_3G04000)-RELATED"/>
    <property type="match status" value="1"/>
</dbReference>
<dbReference type="Gene3D" id="1.20.1250.20">
    <property type="entry name" value="MFS general substrate transporter like domains"/>
    <property type="match status" value="2"/>
</dbReference>
<dbReference type="Pfam" id="PF07690">
    <property type="entry name" value="MFS_1"/>
    <property type="match status" value="1"/>
</dbReference>
<protein>
    <submittedName>
        <fullName evidence="4">Uncharacterized protein</fullName>
    </submittedName>
</protein>
<dbReference type="PANTHER" id="PTHR23520">
    <property type="entry name" value="TRANSPORTER, PUTATIVE (AFU_ORTHOLOGUE AFUA_3G04000)-RELATED"/>
    <property type="match status" value="1"/>
</dbReference>
<sequence>MVEGKSSNLSSHPTVRRLQQAALLRNVCQGIAAVDVSLYLQSLGWHGLAIGGVLAASGVVRSILTVFAGELQQLLGSKRYILVYELLACIAALVLAITTNALAMCFAIGIAGFGRGHSGSGGPIAPIERAWLGAYARRSDERSAHAIFGVHAAVGYVGMGVGALIAGLPSLLKLWVPSTESYHIVFALTTLTSLFCAWTIARVSGGQRKPRTRTNAESKRANTTDKEGREPATEASLTEWMGLLQIIGLVAIVSLLTWHWQTWFPKLSTLRPLIPVAMVVVIMGGKWTVDNLSSRHRSTAKFASQAPTRLGSPLVNLVNSVAVTLSITMTSFWLSVRFHASEYVIGVVVAASYFAAGGVALLNVRIANRFGAIRTMVYLQIIGSITVFALPLVPWLWTAACLNLFAVGLNLGSRGSRSMVMATGHKRLRSWQRKVSTIVILTLTTGAWPAAFGQMMEEEEFVLPFFLAGSAQLLSTVWFRNRYTQESTP</sequence>
<proteinExistence type="predicted"/>
<keyword evidence="5" id="KW-1185">Reference proteome</keyword>
<feature type="transmembrane region" description="Helical" evidence="3">
    <location>
        <begin position="240"/>
        <end position="260"/>
    </location>
</feature>
<keyword evidence="3" id="KW-0472">Membrane</keyword>
<feature type="transmembrane region" description="Helical" evidence="3">
    <location>
        <begin position="340"/>
        <end position="364"/>
    </location>
</feature>
<dbReference type="EMBL" id="CP080467">
    <property type="protein sequence ID" value="UNO50472.1"/>
    <property type="molecule type" value="Genomic_DNA"/>
</dbReference>